<keyword evidence="3" id="KW-1003">Cell membrane</keyword>
<dbReference type="Gene3D" id="2.40.50.910">
    <property type="entry name" value="Type VII secretion system EccB, repeat 3 domain"/>
    <property type="match status" value="1"/>
</dbReference>
<gene>
    <name evidence="11" type="primary">eccB</name>
    <name evidence="11" type="ORF">ABZZ21_27050</name>
</gene>
<accession>A0ABV2V2S3</accession>
<feature type="transmembrane region" description="Helical" evidence="10">
    <location>
        <begin position="40"/>
        <end position="61"/>
    </location>
</feature>
<dbReference type="Pfam" id="PF05108">
    <property type="entry name" value="T7SS_ESX1_EccB"/>
    <property type="match status" value="1"/>
</dbReference>
<evidence type="ECO:0000256" key="2">
    <source>
        <dbReference type="ARBA" id="ARBA00008149"/>
    </source>
</evidence>
<evidence type="ECO:0000256" key="4">
    <source>
        <dbReference type="ARBA" id="ARBA00022692"/>
    </source>
</evidence>
<evidence type="ECO:0000313" key="11">
    <source>
        <dbReference type="EMBL" id="MET9848133.1"/>
    </source>
</evidence>
<keyword evidence="12" id="KW-1185">Reference proteome</keyword>
<dbReference type="NCBIfam" id="TIGR03919">
    <property type="entry name" value="T7SS_EccB"/>
    <property type="match status" value="1"/>
</dbReference>
<proteinExistence type="inferred from homology"/>
<reference evidence="11 12" key="1">
    <citation type="submission" date="2024-06" db="EMBL/GenBank/DDBJ databases">
        <title>The Natural Products Discovery Center: Release of the First 8490 Sequenced Strains for Exploring Actinobacteria Biosynthetic Diversity.</title>
        <authorList>
            <person name="Kalkreuter E."/>
            <person name="Kautsar S.A."/>
            <person name="Yang D."/>
            <person name="Bader C.D."/>
            <person name="Teijaro C.N."/>
            <person name="Fluegel L."/>
            <person name="Davis C.M."/>
            <person name="Simpson J.R."/>
            <person name="Lauterbach L."/>
            <person name="Steele A.D."/>
            <person name="Gui C."/>
            <person name="Meng S."/>
            <person name="Li G."/>
            <person name="Viehrig K."/>
            <person name="Ye F."/>
            <person name="Su P."/>
            <person name="Kiefer A.F."/>
            <person name="Nichols A."/>
            <person name="Cepeda A.J."/>
            <person name="Yan W."/>
            <person name="Fan B."/>
            <person name="Jiang Y."/>
            <person name="Adhikari A."/>
            <person name="Zheng C.-J."/>
            <person name="Schuster L."/>
            <person name="Cowan T.M."/>
            <person name="Smanski M.J."/>
            <person name="Chevrette M.G."/>
            <person name="De Carvalho L.P.S."/>
            <person name="Shen B."/>
        </authorList>
    </citation>
    <scope>NUCLEOTIDE SEQUENCE [LARGE SCALE GENOMIC DNA]</scope>
    <source>
        <strain evidence="11 12">NPDC006434</strain>
    </source>
</reference>
<evidence type="ECO:0000256" key="1">
    <source>
        <dbReference type="ARBA" id="ARBA00004162"/>
    </source>
</evidence>
<comment type="caution">
    <text evidence="11">The sequence shown here is derived from an EMBL/GenBank/DDBJ whole genome shotgun (WGS) entry which is preliminary data.</text>
</comment>
<dbReference type="PANTHER" id="PTHR40765">
    <property type="entry name" value="ESX-2 SECRETION SYSTEM ATPASE ECCB2"/>
    <property type="match status" value="1"/>
</dbReference>
<dbReference type="Proteomes" id="UP001550210">
    <property type="component" value="Unassembled WGS sequence"/>
</dbReference>
<evidence type="ECO:0000256" key="3">
    <source>
        <dbReference type="ARBA" id="ARBA00022475"/>
    </source>
</evidence>
<keyword evidence="6" id="KW-0378">Hydrolase</keyword>
<evidence type="ECO:0000313" key="12">
    <source>
        <dbReference type="Proteomes" id="UP001550210"/>
    </source>
</evidence>
<dbReference type="Gene3D" id="3.30.2390.20">
    <property type="entry name" value="Type VII secretion system EccB, repeat 1 domain"/>
    <property type="match status" value="1"/>
</dbReference>
<evidence type="ECO:0000256" key="7">
    <source>
        <dbReference type="ARBA" id="ARBA00022840"/>
    </source>
</evidence>
<name>A0ABV2V2S3_9ACTN</name>
<organism evidence="11 12">
    <name type="scientific">Streptomyces ossamyceticus</name>
    <dbReference type="NCBI Taxonomy" id="249581"/>
    <lineage>
        <taxon>Bacteria</taxon>
        <taxon>Bacillati</taxon>
        <taxon>Actinomycetota</taxon>
        <taxon>Actinomycetes</taxon>
        <taxon>Kitasatosporales</taxon>
        <taxon>Streptomycetaceae</taxon>
        <taxon>Streptomyces</taxon>
    </lineage>
</organism>
<dbReference type="InterPro" id="IPR044857">
    <property type="entry name" value="T7SS_EccB_R1"/>
</dbReference>
<evidence type="ECO:0000256" key="9">
    <source>
        <dbReference type="ARBA" id="ARBA00023136"/>
    </source>
</evidence>
<keyword evidence="5" id="KW-0547">Nucleotide-binding</keyword>
<evidence type="ECO:0000256" key="6">
    <source>
        <dbReference type="ARBA" id="ARBA00022801"/>
    </source>
</evidence>
<comment type="similarity">
    <text evidence="2">Belongs to the EccB family.</text>
</comment>
<keyword evidence="4 10" id="KW-0812">Transmembrane</keyword>
<dbReference type="RefSeq" id="WP_355399815.1">
    <property type="nucleotide sequence ID" value="NZ_JBEGHN010000004.1"/>
</dbReference>
<keyword evidence="7" id="KW-0067">ATP-binding</keyword>
<dbReference type="InterPro" id="IPR042485">
    <property type="entry name" value="T7SS_EccB_R3"/>
</dbReference>
<keyword evidence="9 10" id="KW-0472">Membrane</keyword>
<evidence type="ECO:0000256" key="8">
    <source>
        <dbReference type="ARBA" id="ARBA00022989"/>
    </source>
</evidence>
<dbReference type="InterPro" id="IPR007795">
    <property type="entry name" value="T7SS_EccB"/>
</dbReference>
<protein>
    <submittedName>
        <fullName evidence="11">Type VII secretion protein EccB</fullName>
    </submittedName>
</protein>
<evidence type="ECO:0000256" key="10">
    <source>
        <dbReference type="SAM" id="Phobius"/>
    </source>
</evidence>
<evidence type="ECO:0000256" key="5">
    <source>
        <dbReference type="ARBA" id="ARBA00022741"/>
    </source>
</evidence>
<keyword evidence="8 10" id="KW-1133">Transmembrane helix</keyword>
<dbReference type="EMBL" id="JBEXPZ010000037">
    <property type="protein sequence ID" value="MET9848133.1"/>
    <property type="molecule type" value="Genomic_DNA"/>
</dbReference>
<sequence>MASRRDQLNAYTFAKRRMLASFLQSSPDGSDEGAPRPLRAVLPGTILGVVIVAAFGAWGMFKPTAPKDWDKPGEKVIIASKSTTRYVVLETESGTGRKTQLHPVLNMASAKLLLATGKGEVVTVDESVLDKGDIPHGVTIGIPYAPDRLPSAEEAGAKKRWAVCERQAPGGRSIQKAAFVLASRDMDRTEGRDKLRGGQLLDVVDPDGNRYVVDAGGTAYALDGDDELLVRAVVGSASTPQRVSRQWLDTLHKGDPITFPEVEGRPGAPADVPGLLKDEDKKVGMVLKAEDGNAEQYYVVLPDRVAPVSTFVARLLLRSSDLVPVGQRGDELGVGTGQIVPGEPFEADREWPTLEPVAVNGSSKDGRDRDTVCAVLRDVDEKNGATTLSAWAGADFPATLATGSSSAYVTPGSGQLYRQFKGEETKAGAVFLVTDTGLRYALQSNADGAGDDAGIGITKEERKQLQNEVQLAQIRLGYGDLDPAVIPAEWSVFLPTGPRLSTADARQPQGS</sequence>
<comment type="subcellular location">
    <subcellularLocation>
        <location evidence="1">Cell membrane</location>
        <topology evidence="1">Single-pass membrane protein</topology>
    </subcellularLocation>
</comment>
<dbReference type="PANTHER" id="PTHR40765:SF2">
    <property type="entry name" value="ESX-2 SECRETION SYSTEM ATPASE ECCB2"/>
    <property type="match status" value="1"/>
</dbReference>